<reference evidence="5" key="1">
    <citation type="journal article" date="2023" name="Int. J. Mol. Sci.">
        <title>Metagenomics Revealed a New Genus 'Candidatus Thiocaldithrix dubininis' gen. nov., sp. nov. and a New Species 'Candidatus Thiothrix putei' sp. nov. in the Family Thiotrichaceae, Some Members of Which Have Traits of Both Na+- and H+-Motive Energetics.</title>
        <authorList>
            <person name="Ravin N.V."/>
            <person name="Muntyan M.S."/>
            <person name="Smolyakov D.D."/>
            <person name="Rudenko T.S."/>
            <person name="Beletsky A.V."/>
            <person name="Mardanov A.V."/>
            <person name="Grabovich M.Y."/>
        </authorList>
    </citation>
    <scope>NUCLEOTIDE SEQUENCE</scope>
    <source>
        <strain evidence="5">GKL-02</strain>
    </source>
</reference>
<gene>
    <name evidence="5" type="ORF">QJT81_01990</name>
</gene>
<dbReference type="Proteomes" id="UP001301326">
    <property type="component" value="Chromosome"/>
</dbReference>
<evidence type="ECO:0000313" key="5">
    <source>
        <dbReference type="EMBL" id="WGZ94787.1"/>
    </source>
</evidence>
<name>A0AA95KQ16_9GAMM</name>
<dbReference type="SUPFAM" id="SSF56784">
    <property type="entry name" value="HAD-like"/>
    <property type="match status" value="1"/>
</dbReference>
<protein>
    <recommendedName>
        <fullName evidence="4">phosphoglycolate phosphatase</fullName>
        <ecNumber evidence="4">3.1.3.18</ecNumber>
    </recommendedName>
</protein>
<dbReference type="Pfam" id="PF00702">
    <property type="entry name" value="Hydrolase"/>
    <property type="match status" value="1"/>
</dbReference>
<organism evidence="5">
    <name type="scientific">Candidatus Thiothrix putei</name>
    <dbReference type="NCBI Taxonomy" id="3080811"/>
    <lineage>
        <taxon>Bacteria</taxon>
        <taxon>Pseudomonadati</taxon>
        <taxon>Pseudomonadota</taxon>
        <taxon>Gammaproteobacteria</taxon>
        <taxon>Thiotrichales</taxon>
        <taxon>Thiotrichaceae</taxon>
        <taxon>Thiothrix</taxon>
    </lineage>
</organism>
<dbReference type="SFLD" id="SFLDG01129">
    <property type="entry name" value="C1.5:_HAD__Beta-PGM__Phosphata"/>
    <property type="match status" value="1"/>
</dbReference>
<dbReference type="InterPro" id="IPR050155">
    <property type="entry name" value="HAD-like_hydrolase_sf"/>
</dbReference>
<accession>A0AA95KQ16</accession>
<dbReference type="GO" id="GO:0008967">
    <property type="term" value="F:phosphoglycolate phosphatase activity"/>
    <property type="evidence" value="ECO:0007669"/>
    <property type="project" value="UniProtKB-EC"/>
</dbReference>
<keyword evidence="5" id="KW-0378">Hydrolase</keyword>
<dbReference type="Gene3D" id="1.10.150.240">
    <property type="entry name" value="Putative phosphatase, domain 2"/>
    <property type="match status" value="1"/>
</dbReference>
<proteinExistence type="inferred from homology"/>
<dbReference type="AlphaFoldDB" id="A0AA95KQ16"/>
<dbReference type="EMBL" id="CP124756">
    <property type="protein sequence ID" value="WGZ94787.1"/>
    <property type="molecule type" value="Genomic_DNA"/>
</dbReference>
<dbReference type="PANTHER" id="PTHR43434:SF1">
    <property type="entry name" value="PHOSPHOGLYCOLATE PHOSPHATASE"/>
    <property type="match status" value="1"/>
</dbReference>
<dbReference type="KEGG" id="tput:QJT81_01990"/>
<dbReference type="EC" id="3.1.3.18" evidence="4"/>
<dbReference type="GO" id="GO:0006281">
    <property type="term" value="P:DNA repair"/>
    <property type="evidence" value="ECO:0007669"/>
    <property type="project" value="TreeGrafter"/>
</dbReference>
<sequence>MKPKKLLVFDIDGTIIDTQNAEGECYAQAILDVTGISLASVDWSLYSEPTSSGILRGLLTGHANIEAIEQAVKAVFVERLRQAQPHYPDDFLPIPGVEAFITQLKEQGEFDVAIATGGFDTEAAFKLQCCGFHLPDFPHATSSDTPARRDIIPLAIARAGYSLEAVVYFGDAPWDLTATQALGIPMIGIGRRIEQLSAQGLVHTFRDYRQPEFLLETIAGFL</sequence>
<evidence type="ECO:0000256" key="4">
    <source>
        <dbReference type="ARBA" id="ARBA00013078"/>
    </source>
</evidence>
<dbReference type="InterPro" id="IPR023214">
    <property type="entry name" value="HAD_sf"/>
</dbReference>
<evidence type="ECO:0000256" key="3">
    <source>
        <dbReference type="ARBA" id="ARBA00006171"/>
    </source>
</evidence>
<evidence type="ECO:0000256" key="1">
    <source>
        <dbReference type="ARBA" id="ARBA00000830"/>
    </source>
</evidence>
<dbReference type="InterPro" id="IPR023198">
    <property type="entry name" value="PGP-like_dom2"/>
</dbReference>
<comment type="catalytic activity">
    <reaction evidence="1">
        <text>2-phosphoglycolate + H2O = glycolate + phosphate</text>
        <dbReference type="Rhea" id="RHEA:14369"/>
        <dbReference type="ChEBI" id="CHEBI:15377"/>
        <dbReference type="ChEBI" id="CHEBI:29805"/>
        <dbReference type="ChEBI" id="CHEBI:43474"/>
        <dbReference type="ChEBI" id="CHEBI:58033"/>
        <dbReference type="EC" id="3.1.3.18"/>
    </reaction>
</comment>
<comment type="similarity">
    <text evidence="3">Belongs to the HAD-like hydrolase superfamily. CbbY/CbbZ/Gph/YieH family.</text>
</comment>
<reference evidence="5" key="2">
    <citation type="submission" date="2023-04" db="EMBL/GenBank/DDBJ databases">
        <authorList>
            <person name="Beletskiy A.V."/>
            <person name="Mardanov A.V."/>
            <person name="Ravin N.V."/>
        </authorList>
    </citation>
    <scope>NUCLEOTIDE SEQUENCE</scope>
    <source>
        <strain evidence="5">GKL-02</strain>
    </source>
</reference>
<dbReference type="SFLD" id="SFLDS00003">
    <property type="entry name" value="Haloacid_Dehalogenase"/>
    <property type="match status" value="1"/>
</dbReference>
<dbReference type="InterPro" id="IPR036412">
    <property type="entry name" value="HAD-like_sf"/>
</dbReference>
<evidence type="ECO:0000256" key="2">
    <source>
        <dbReference type="ARBA" id="ARBA00004818"/>
    </source>
</evidence>
<dbReference type="PANTHER" id="PTHR43434">
    <property type="entry name" value="PHOSPHOGLYCOLATE PHOSPHATASE"/>
    <property type="match status" value="1"/>
</dbReference>
<comment type="pathway">
    <text evidence="2">Organic acid metabolism; glycolate biosynthesis; glycolate from 2-phosphoglycolate: step 1/1.</text>
</comment>
<dbReference type="Gene3D" id="3.40.50.1000">
    <property type="entry name" value="HAD superfamily/HAD-like"/>
    <property type="match status" value="1"/>
</dbReference>